<organism evidence="1 2">
    <name type="scientific">Quercus suber</name>
    <name type="common">Cork oak</name>
    <dbReference type="NCBI Taxonomy" id="58331"/>
    <lineage>
        <taxon>Eukaryota</taxon>
        <taxon>Viridiplantae</taxon>
        <taxon>Streptophyta</taxon>
        <taxon>Embryophyta</taxon>
        <taxon>Tracheophyta</taxon>
        <taxon>Spermatophyta</taxon>
        <taxon>Magnoliopsida</taxon>
        <taxon>eudicotyledons</taxon>
        <taxon>Gunneridae</taxon>
        <taxon>Pentapetalae</taxon>
        <taxon>rosids</taxon>
        <taxon>fabids</taxon>
        <taxon>Fagales</taxon>
        <taxon>Fagaceae</taxon>
        <taxon>Quercus</taxon>
    </lineage>
</organism>
<evidence type="ECO:0000313" key="2">
    <source>
        <dbReference type="Proteomes" id="UP000237347"/>
    </source>
</evidence>
<comment type="caution">
    <text evidence="1">The sequence shown here is derived from an EMBL/GenBank/DDBJ whole genome shotgun (WGS) entry which is preliminary data.</text>
</comment>
<dbReference type="EMBL" id="PKMF04000509">
    <property type="protein sequence ID" value="KAK7828138.1"/>
    <property type="molecule type" value="Genomic_DNA"/>
</dbReference>
<protein>
    <submittedName>
        <fullName evidence="1">Uncharacterized protein</fullName>
    </submittedName>
</protein>
<sequence length="97" mass="10518">MAEGGGGVDNHKVEMREFTAVGFRPTPHTSETDVVRSLAGVNGNQGNVTDPYPSGAKLMGRDIYEDNHKDINVAMDQLILGSIVTQKETDASMREKI</sequence>
<accession>A0AAW0JM78</accession>
<evidence type="ECO:0000313" key="1">
    <source>
        <dbReference type="EMBL" id="KAK7828138.1"/>
    </source>
</evidence>
<name>A0AAW0JM78_QUESU</name>
<keyword evidence="2" id="KW-1185">Reference proteome</keyword>
<gene>
    <name evidence="1" type="ORF">CFP56_030499</name>
</gene>
<dbReference type="Proteomes" id="UP000237347">
    <property type="component" value="Unassembled WGS sequence"/>
</dbReference>
<dbReference type="AlphaFoldDB" id="A0AAW0JM78"/>
<reference evidence="1 2" key="1">
    <citation type="journal article" date="2018" name="Sci. Data">
        <title>The draft genome sequence of cork oak.</title>
        <authorList>
            <person name="Ramos A.M."/>
            <person name="Usie A."/>
            <person name="Barbosa P."/>
            <person name="Barros P.M."/>
            <person name="Capote T."/>
            <person name="Chaves I."/>
            <person name="Simoes F."/>
            <person name="Abreu I."/>
            <person name="Carrasquinho I."/>
            <person name="Faro C."/>
            <person name="Guimaraes J.B."/>
            <person name="Mendonca D."/>
            <person name="Nobrega F."/>
            <person name="Rodrigues L."/>
            <person name="Saibo N.J.M."/>
            <person name="Varela M.C."/>
            <person name="Egas C."/>
            <person name="Matos J."/>
            <person name="Miguel C.M."/>
            <person name="Oliveira M.M."/>
            <person name="Ricardo C.P."/>
            <person name="Goncalves S."/>
        </authorList>
    </citation>
    <scope>NUCLEOTIDE SEQUENCE [LARGE SCALE GENOMIC DNA]</scope>
    <source>
        <strain evidence="2">cv. HL8</strain>
    </source>
</reference>
<dbReference type="Gramene" id="rna-CFP56_77389">
    <property type="protein sequence ID" value="cds-POF10164.1"/>
    <property type="gene ID" value="gene-CFP56_77389"/>
</dbReference>
<proteinExistence type="predicted"/>